<dbReference type="InterPro" id="IPR017853">
    <property type="entry name" value="GH"/>
</dbReference>
<proteinExistence type="inferred from homology"/>
<dbReference type="Gene3D" id="3.20.20.80">
    <property type="entry name" value="Glycosidases"/>
    <property type="match status" value="1"/>
</dbReference>
<accession>A0ABW4CIB9</accession>
<name>A0ABW4CIB9_9LACO</name>
<dbReference type="InterPro" id="IPR041063">
    <property type="entry name" value="Glyco_H_20C_C"/>
</dbReference>
<dbReference type="InterPro" id="IPR015883">
    <property type="entry name" value="Glyco_hydro_20_cat"/>
</dbReference>
<dbReference type="Proteomes" id="UP001597196">
    <property type="component" value="Unassembled WGS sequence"/>
</dbReference>
<dbReference type="SUPFAM" id="SSF51445">
    <property type="entry name" value="(Trans)glycosidases"/>
    <property type="match status" value="1"/>
</dbReference>
<feature type="domain" description="Glycoside Hydrolase 20C C-terminal" evidence="4">
    <location>
        <begin position="418"/>
        <end position="599"/>
    </location>
</feature>
<evidence type="ECO:0000259" key="3">
    <source>
        <dbReference type="Pfam" id="PF00728"/>
    </source>
</evidence>
<gene>
    <name evidence="5" type="ORF">ACFQ4P_03760</name>
</gene>
<dbReference type="Pfam" id="PF00728">
    <property type="entry name" value="Glyco_hydro_20"/>
    <property type="match status" value="1"/>
</dbReference>
<keyword evidence="6" id="KW-1185">Reference proteome</keyword>
<sequence>MAVTWQGVPAQYQQALTQVIDGRDGGIDGQVQVAFQQTPGLAIERDGDQGMVTYHSEADLLRAATLWLGRAKTETAFTESQRARYDTVGVMIDVARNGVPTVATLESAFVRLASLGYNEVWLYLEDIFEVPGEPYFGLQRGRYSQADLHELAVFADGVGITLVPAIQTLAHNRGMLQWRAFDDIRDAPDCLYVEKPETTAFLRHLLKAASAPFLTKKIHIGMDEANSLGRGEMLNDRGLVDQTELMVAHLKTVVGLCDELGLQPMMWSDMWFKMASEQHRLYDPDTVFTKELVDSIPPVAQVYWDYYKDRVEPYAKLFDLHKDLKQELIFAAGVWTWNGMAPNQQTMLATLRAGMQAASDAGVKQVIATMWEDDGAEVPLEAAWFGLQTFAEYQYHDTVSYEEAAHAFSLMQGEDAASFMLFDRFDNLEHPDRPNLEMDDPSKIVLYEDLLLQRYQVNLAPFDISGWYAKLAVDLRAAQTTPRSAAMFAQYALLADLLSKKSLALQAIATLPDAGVGALPAVRAALETYRTALTTWIPVFRKQWHDERRGEGYEIMDLRLNGLLGRIDTVEYRLDEWAAGRDDLAELKEPKLPMDKYTSGQIGRGRYYQIFSASGIGQNM</sequence>
<protein>
    <submittedName>
        <fullName evidence="5">Family 20 glycosylhydrolase</fullName>
    </submittedName>
</protein>
<dbReference type="CDD" id="cd06565">
    <property type="entry name" value="GH20_GcnA-like"/>
    <property type="match status" value="1"/>
</dbReference>
<dbReference type="InterPro" id="IPR038901">
    <property type="entry name" value="HEXDC-like"/>
</dbReference>
<evidence type="ECO:0000313" key="5">
    <source>
        <dbReference type="EMBL" id="MFD1429365.1"/>
    </source>
</evidence>
<evidence type="ECO:0000313" key="6">
    <source>
        <dbReference type="Proteomes" id="UP001597196"/>
    </source>
</evidence>
<evidence type="ECO:0000259" key="4">
    <source>
        <dbReference type="Pfam" id="PF18088"/>
    </source>
</evidence>
<dbReference type="EMBL" id="JBHTOC010000004">
    <property type="protein sequence ID" value="MFD1429365.1"/>
    <property type="molecule type" value="Genomic_DNA"/>
</dbReference>
<dbReference type="PANTHER" id="PTHR21040:SF8">
    <property type="entry name" value="BCDNA.GH04120"/>
    <property type="match status" value="1"/>
</dbReference>
<dbReference type="PANTHER" id="PTHR21040">
    <property type="entry name" value="BCDNA.GH04120"/>
    <property type="match status" value="1"/>
</dbReference>
<comment type="similarity">
    <text evidence="1">Belongs to the glycosyl hydrolase 20 family.</text>
</comment>
<comment type="caution">
    <text evidence="5">The sequence shown here is derived from an EMBL/GenBank/DDBJ whole genome shotgun (WGS) entry which is preliminary data.</text>
</comment>
<dbReference type="Gene3D" id="1.20.120.670">
    <property type="entry name" value="N-acetyl-b-d-glucoasminidase"/>
    <property type="match status" value="1"/>
</dbReference>
<keyword evidence="2" id="KW-0378">Hydrolase</keyword>
<dbReference type="RefSeq" id="WP_203626289.1">
    <property type="nucleotide sequence ID" value="NZ_BOLQ01000003.1"/>
</dbReference>
<evidence type="ECO:0000256" key="2">
    <source>
        <dbReference type="ARBA" id="ARBA00022801"/>
    </source>
</evidence>
<evidence type="ECO:0000256" key="1">
    <source>
        <dbReference type="ARBA" id="ARBA00006285"/>
    </source>
</evidence>
<dbReference type="Pfam" id="PF18088">
    <property type="entry name" value="Glyco_H_20C_C"/>
    <property type="match status" value="1"/>
</dbReference>
<organism evidence="5 6">
    <name type="scientific">Lacticaseibacillus mingshuiensis</name>
    <dbReference type="NCBI Taxonomy" id="2799574"/>
    <lineage>
        <taxon>Bacteria</taxon>
        <taxon>Bacillati</taxon>
        <taxon>Bacillota</taxon>
        <taxon>Bacilli</taxon>
        <taxon>Lactobacillales</taxon>
        <taxon>Lactobacillaceae</taxon>
        <taxon>Lacticaseibacillus</taxon>
    </lineage>
</organism>
<feature type="domain" description="Glycoside hydrolase family 20 catalytic" evidence="3">
    <location>
        <begin position="140"/>
        <end position="274"/>
    </location>
</feature>
<reference evidence="6" key="1">
    <citation type="journal article" date="2019" name="Int. J. Syst. Evol. Microbiol.">
        <title>The Global Catalogue of Microorganisms (GCM) 10K type strain sequencing project: providing services to taxonomists for standard genome sequencing and annotation.</title>
        <authorList>
            <consortium name="The Broad Institute Genomics Platform"/>
            <consortium name="The Broad Institute Genome Sequencing Center for Infectious Disease"/>
            <person name="Wu L."/>
            <person name="Ma J."/>
        </authorList>
    </citation>
    <scope>NUCLEOTIDE SEQUENCE [LARGE SCALE GENOMIC DNA]</scope>
    <source>
        <strain evidence="6">CCM 8980</strain>
    </source>
</reference>